<dbReference type="Gene3D" id="3.40.50.410">
    <property type="entry name" value="von Willebrand factor, type A domain"/>
    <property type="match status" value="1"/>
</dbReference>
<feature type="compositionally biased region" description="Low complexity" evidence="1">
    <location>
        <begin position="1444"/>
        <end position="1453"/>
    </location>
</feature>
<dbReference type="InterPro" id="IPR051172">
    <property type="entry name" value="Chlamydia_OmcB"/>
</dbReference>
<dbReference type="EMBL" id="CZKA01000005">
    <property type="protein sequence ID" value="CUR54166.1"/>
    <property type="molecule type" value="Genomic_DNA"/>
</dbReference>
<dbReference type="InterPro" id="IPR036465">
    <property type="entry name" value="vWFA_dom_sf"/>
</dbReference>
<feature type="region of interest" description="Disordered" evidence="1">
    <location>
        <begin position="867"/>
        <end position="890"/>
    </location>
</feature>
<dbReference type="PANTHER" id="PTHR34819:SF3">
    <property type="entry name" value="CELL SURFACE PROTEIN"/>
    <property type="match status" value="1"/>
</dbReference>
<evidence type="ECO:0000259" key="2">
    <source>
        <dbReference type="PROSITE" id="PS50234"/>
    </source>
</evidence>
<gene>
    <name evidence="3" type="ORF">NOCA2130006</name>
</gene>
<dbReference type="SUPFAM" id="SSF53300">
    <property type="entry name" value="vWA-like"/>
    <property type="match status" value="1"/>
</dbReference>
<feature type="compositionally biased region" description="Low complexity" evidence="1">
    <location>
        <begin position="996"/>
        <end position="1005"/>
    </location>
</feature>
<feature type="domain" description="VWFA" evidence="2">
    <location>
        <begin position="199"/>
        <end position="401"/>
    </location>
</feature>
<dbReference type="SMART" id="SM00327">
    <property type="entry name" value="VWA"/>
    <property type="match status" value="1"/>
</dbReference>
<feature type="region of interest" description="Disordered" evidence="1">
    <location>
        <begin position="630"/>
        <end position="657"/>
    </location>
</feature>
<dbReference type="InterPro" id="IPR002035">
    <property type="entry name" value="VWF_A"/>
</dbReference>
<feature type="compositionally biased region" description="Low complexity" evidence="1">
    <location>
        <begin position="1345"/>
        <end position="1354"/>
    </location>
</feature>
<feature type="compositionally biased region" description="Low complexity" evidence="1">
    <location>
        <begin position="880"/>
        <end position="890"/>
    </location>
</feature>
<accession>A0A2P2BWP8</accession>
<dbReference type="NCBIfam" id="TIGR01451">
    <property type="entry name" value="B_ant_repeat"/>
    <property type="match status" value="4"/>
</dbReference>
<feature type="region of interest" description="Disordered" evidence="1">
    <location>
        <begin position="1444"/>
        <end position="1473"/>
    </location>
</feature>
<evidence type="ECO:0000313" key="3">
    <source>
        <dbReference type="EMBL" id="CUR54166.1"/>
    </source>
</evidence>
<organism evidence="3">
    <name type="scientific">metagenome</name>
    <dbReference type="NCBI Taxonomy" id="256318"/>
    <lineage>
        <taxon>unclassified sequences</taxon>
        <taxon>metagenomes</taxon>
    </lineage>
</organism>
<dbReference type="PANTHER" id="PTHR34819">
    <property type="entry name" value="LARGE CYSTEINE-RICH PERIPLASMIC PROTEIN OMCB"/>
    <property type="match status" value="1"/>
</dbReference>
<dbReference type="InterPro" id="IPR055354">
    <property type="entry name" value="DUF7507"/>
</dbReference>
<reference evidence="3" key="1">
    <citation type="submission" date="2015-08" db="EMBL/GenBank/DDBJ databases">
        <authorList>
            <person name="Babu N.S."/>
            <person name="Beckwith C.J."/>
            <person name="Beseler K.G."/>
            <person name="Brison A."/>
            <person name="Carone J.V."/>
            <person name="Caskin T.P."/>
            <person name="Diamond M."/>
            <person name="Durham M.E."/>
            <person name="Foxe J.M."/>
            <person name="Go M."/>
            <person name="Henderson B.A."/>
            <person name="Jones I.B."/>
            <person name="McGettigan J.A."/>
            <person name="Micheletti S.J."/>
            <person name="Nasrallah M.E."/>
            <person name="Ortiz D."/>
            <person name="Piller C.R."/>
            <person name="Privatt S.R."/>
            <person name="Schneider S.L."/>
            <person name="Sharp S."/>
            <person name="Smith T.C."/>
            <person name="Stanton J.D."/>
            <person name="Ullery H.E."/>
            <person name="Wilson R.J."/>
            <person name="Serrano M.G."/>
            <person name="Buck G."/>
            <person name="Lee V."/>
            <person name="Wang Y."/>
            <person name="Carvalho R."/>
            <person name="Voegtly L."/>
            <person name="Shi R."/>
            <person name="Duckworth R."/>
            <person name="Johnson A."/>
            <person name="Loviza R."/>
            <person name="Walstead R."/>
            <person name="Shah Z."/>
            <person name="Kiflezghi M."/>
            <person name="Wade K."/>
            <person name="Ball S.L."/>
            <person name="Bradley K.W."/>
            <person name="Asai D.J."/>
            <person name="Bowman C.A."/>
            <person name="Russell D.A."/>
            <person name="Pope W.H."/>
            <person name="Jacobs-Sera D."/>
            <person name="Hendrix R.W."/>
            <person name="Hatfull G.F."/>
        </authorList>
    </citation>
    <scope>NUCLEOTIDE SEQUENCE</scope>
</reference>
<sequence length="1718" mass="174407">MREHHPVPAHRLGVWATLLSLLAMSILSGLGAPAQAAVPNPTVSTTVVTIKVAGDRTGPSFADIADSPPGAQFGLYATAAATSPVNNTWALCTSDAGGDCSFTVPNTQVGGANNGLTFVVKQISAPSGWYMNQTLWTPTTINNYQFTTPAMAPNTTFRSTADYMFQAQVTATEGFRTASNGHWQQSRNNPTLPVECGIDVALIIDLSSSVDTEIDNLLGAADTFTDALTGTPSRMAVFSFATTAPARDGGQFPTLLPVTTAAQAATFKSQYAGWTPYGGTNWDRGLKVVADAAPHYDVAVMITDGNPTVYNNPMAGPNTNFTRFRELEYGIASANSVKAEGTRLISTFVGNNFLTASAELNLRAITGPTGYDGTNVMAADYFKLDTYAEAGEALRQLASGLCQRSVSVVKQIVPTGNTGEDVSGALPAPAGWQFTGTTTTAGVTGLPSTQTTTSDGTGSVQFPLSFAGGVTSAAVTVKEAQQANYQLVTQGGANAVCTNLSTGAAVSVTNDNSSPGNPGFRVDAPADAAVSCTVYNRLQPPDDPKLTLDKRVASVTDVDGNGLTDAGDRINWVFEVTNTGNVPLSTVGVTDALAGTVTCPATTLGVGASTVCTASPYVITQADVNAGNVHNTATAHGTPPTGPPVVTPPDTTDTPTDRVSRLTLDKRVASVTDVDGNGLTDAGDRINWVFEVTNTGTLALTTVGVTDPLAGPVTCPATTLAPGASTLCTAAPYAITPADVNAGNVHNTATAHGTPPTGPPVVTPPDTTDTPTSQDPKLALDKRVASVTDINGNGLTDAGDRINWVFELTNTGNVTLTAAGANDPLAGAVTCPVTTLAPGASSLCTAAPYVITQADVNAGSVTNVATAHGTPPTGPPVVTPPDTTTTPTSQVPGLVLDKRITSVTDVNGNGLTDAGDRINWVFEVTNNGTVTLTAVGVSDPLAGAVTCPVTTLAPGASTLCTAVPYVITAADVAAGNVHNTATAQGTPPTGPPVVSPPDATDTPTDQDPKLALDKRVASVTDVNGNGLTDAGDEINWVFELTNPGNVPMTAVGVTDPLAGPVSCPAATLAAGASTVCTANPYVITAADVAAGSVTNVATAHGTPPTGPPVVTPPDTTTTPTSQVPTVDLDKRVASVTDVNGNGLTDAGDEINWVFQVTNTGNVPLTVVGVTDPLAGAVTCPVTTLAPGVATVCTATPYVITAADVDAGNVHNTATAQGTPPTGPPVVSPPDTTDTPTDQEPELTLDKRVASVTDVNGNGLTDAGDEIDYEFELTNTGNVTLTDVNVSDPLVGGVTCPVTTLAAGDSTVCVANNAYAITQADVDAGSVHNRAIGHGTPPTGPPTDTPPDTTTTPTDVEPGLVLDKRVASVTDVNGNGLTDAGDELSWEFEATNNGTVTLTNVSVSDPLAGSVTCLVTTLAPGDSTVCAADAAYVITAADVDAGNVHNTATAQGTPPTGPPVVSPPDTTDTPTDQEPELTLDKRVASVTDVNDNGLTDAGDEIDYEFELTNTGNVTLTDVNVSDPLVGAVTCPVTTLAPGEETVCTADAAYVIAAADVDAGNVHNTATAQGTPPTGPPVVSPPDTTDTPTDQEPELTLDKRVASVTDVNDNGLTDAGDEIDYEFELTNTGNVTLTDVNVSDPLVGAVTCPVTTLAPGEETVCAADAPYVITAADVDAGNVHNTATAQGTPPTGSRSSLRRTPLTLRPTRTLVSSWTSGWRR</sequence>
<name>A0A2P2BWP8_9ZZZZ</name>
<proteinExistence type="predicted"/>
<feature type="compositionally biased region" description="Low complexity" evidence="1">
    <location>
        <begin position="1561"/>
        <end position="1570"/>
    </location>
</feature>
<feature type="region of interest" description="Disordered" evidence="1">
    <location>
        <begin position="1210"/>
        <end position="1240"/>
    </location>
</feature>
<dbReference type="Pfam" id="PF24346">
    <property type="entry name" value="DUF7507"/>
    <property type="match status" value="10"/>
</dbReference>
<feature type="region of interest" description="Disordered" evidence="1">
    <location>
        <begin position="1099"/>
        <end position="1122"/>
    </location>
</feature>
<dbReference type="CDD" id="cd00198">
    <property type="entry name" value="vWFA"/>
    <property type="match status" value="1"/>
</dbReference>
<feature type="region of interest" description="Disordered" evidence="1">
    <location>
        <begin position="979"/>
        <end position="1008"/>
    </location>
</feature>
<feature type="region of interest" description="Disordered" evidence="1">
    <location>
        <begin position="1329"/>
        <end position="1356"/>
    </location>
</feature>
<evidence type="ECO:0000256" key="1">
    <source>
        <dbReference type="SAM" id="MobiDB-lite"/>
    </source>
</evidence>
<protein>
    <recommendedName>
        <fullName evidence="2">VWFA domain-containing protein</fullName>
    </recommendedName>
</protein>
<dbReference type="PROSITE" id="PS50234">
    <property type="entry name" value="VWFA"/>
    <property type="match status" value="1"/>
</dbReference>
<feature type="region of interest" description="Disordered" evidence="1">
    <location>
        <begin position="1561"/>
        <end position="1591"/>
    </location>
</feature>
<feature type="compositionally biased region" description="Low complexity" evidence="1">
    <location>
        <begin position="1112"/>
        <end position="1122"/>
    </location>
</feature>
<dbReference type="InterPro" id="IPR047589">
    <property type="entry name" value="DUF11_rpt"/>
</dbReference>
<feature type="region of interest" description="Disordered" evidence="1">
    <location>
        <begin position="745"/>
        <end position="776"/>
    </location>
</feature>